<protein>
    <recommendedName>
        <fullName evidence="2">histidine kinase</fullName>
        <ecNumber evidence="2">2.7.13.3</ecNumber>
    </recommendedName>
</protein>
<dbReference type="PROSITE" id="PS50109">
    <property type="entry name" value="HIS_KIN"/>
    <property type="match status" value="1"/>
</dbReference>
<dbReference type="Gene3D" id="1.10.287.130">
    <property type="match status" value="1"/>
</dbReference>
<dbReference type="InterPro" id="IPR003594">
    <property type="entry name" value="HATPase_dom"/>
</dbReference>
<dbReference type="Pfam" id="PF00512">
    <property type="entry name" value="HisKA"/>
    <property type="match status" value="1"/>
</dbReference>
<keyword evidence="9" id="KW-0812">Transmembrane</keyword>
<comment type="caution">
    <text evidence="11">The sequence shown here is derived from an EMBL/GenBank/DDBJ whole genome shotgun (WGS) entry which is preliminary data.</text>
</comment>
<dbReference type="Gene3D" id="3.30.565.10">
    <property type="entry name" value="Histidine kinase-like ATPase, C-terminal domain"/>
    <property type="match status" value="1"/>
</dbReference>
<dbReference type="EMBL" id="NOJY02000028">
    <property type="protein sequence ID" value="RDY26378.1"/>
    <property type="molecule type" value="Genomic_DNA"/>
</dbReference>
<evidence type="ECO:0000256" key="3">
    <source>
        <dbReference type="ARBA" id="ARBA00022553"/>
    </source>
</evidence>
<dbReference type="PRINTS" id="PR00344">
    <property type="entry name" value="BCTRLSENSOR"/>
</dbReference>
<evidence type="ECO:0000259" key="10">
    <source>
        <dbReference type="PROSITE" id="PS50109"/>
    </source>
</evidence>
<evidence type="ECO:0000256" key="8">
    <source>
        <dbReference type="ARBA" id="ARBA00023012"/>
    </source>
</evidence>
<keyword evidence="6 11" id="KW-0418">Kinase</keyword>
<sequence>MNKCADKIYIFIVILFLLILGNVWEIYSLEKNDILFISSYNPNFISFDDQVSGLLDGIEEDINLQVEYMDSKIIGNDDNEEDFYNLLKYNLNNYKKFEAIIVGDDEALEFATKYRDDLFKDIPIVFFAVEDVEIIKEAFTYDMVSGVEEVESLESNIKLITTLHKNIKNISIISSNERELDNVLEALDENININKIITEDMTIDEFKKRLSVLDYDDAILIYYPSNFKDGYLSHQESTSLIKETTNNLPIYSTLGYGIDHGSIGGKVISHYHQGKKAGEIVKSILLGDKSKKVYVGKDEVNKYIFDYNEMKKFNIKRSNIPKGSIIVNDPLDFISKHRVLVFCIIVFFIGLIGIIIALIFYVNYRIKYEKMLVKAIKESNEANRLKSYFISNITHELRTPITVIMSVIQLVKSNHKDEKYLLDSNNYDLIDINCNRLLRLINNVIDVDKFESGNMNLNLRNINIVEFIENIVSSVIPYVKAKDLEIIFDTTDEDIIMAVDSDKIERIVLNLVSNAIKFSKDSGLINVNVSRINNSLRFTVSDDGIGIEEKYIEKIFDRFVQLDNTMTRKNEGSGIGLSIVQSFVNLHNGSINIDSEINIGTTFTVDIPIMIIDENTESTKLYIEEITENTKIAFSDIY</sequence>
<proteinExistence type="predicted"/>
<evidence type="ECO:0000256" key="2">
    <source>
        <dbReference type="ARBA" id="ARBA00012438"/>
    </source>
</evidence>
<evidence type="ECO:0000256" key="1">
    <source>
        <dbReference type="ARBA" id="ARBA00000085"/>
    </source>
</evidence>
<dbReference type="GO" id="GO:0000155">
    <property type="term" value="F:phosphorelay sensor kinase activity"/>
    <property type="evidence" value="ECO:0007669"/>
    <property type="project" value="InterPro"/>
</dbReference>
<keyword evidence="9" id="KW-1133">Transmembrane helix</keyword>
<dbReference type="OrthoDB" id="9813394at2"/>
<evidence type="ECO:0000256" key="6">
    <source>
        <dbReference type="ARBA" id="ARBA00022777"/>
    </source>
</evidence>
<feature type="domain" description="Histidine kinase" evidence="10">
    <location>
        <begin position="392"/>
        <end position="611"/>
    </location>
</feature>
<organism evidence="11 12">
    <name type="scientific">Romboutsia weinsteinii</name>
    <dbReference type="NCBI Taxonomy" id="2020949"/>
    <lineage>
        <taxon>Bacteria</taxon>
        <taxon>Bacillati</taxon>
        <taxon>Bacillota</taxon>
        <taxon>Clostridia</taxon>
        <taxon>Peptostreptococcales</taxon>
        <taxon>Peptostreptococcaceae</taxon>
        <taxon>Romboutsia</taxon>
    </lineage>
</organism>
<evidence type="ECO:0000256" key="7">
    <source>
        <dbReference type="ARBA" id="ARBA00022840"/>
    </source>
</evidence>
<dbReference type="InterPro" id="IPR005467">
    <property type="entry name" value="His_kinase_dom"/>
</dbReference>
<reference evidence="11 12" key="1">
    <citation type="journal article" date="2017" name="Genome Announc.">
        <title>Draft Genome Sequence of Romboutsia weinsteinii sp. nov. Strain CCRI-19649(T) Isolated from Surface Water.</title>
        <authorList>
            <person name="Maheux A.F."/>
            <person name="Boudreau D.K."/>
            <person name="Berube E."/>
            <person name="Boissinot M."/>
            <person name="Cantin P."/>
            <person name="Raymond F."/>
            <person name="Corbeil J."/>
            <person name="Omar R.F."/>
            <person name="Bergeron M.G."/>
        </authorList>
    </citation>
    <scope>NUCLEOTIDE SEQUENCE [LARGE SCALE GENOMIC DNA]</scope>
    <source>
        <strain evidence="11 12">CCRI-19649</strain>
    </source>
</reference>
<dbReference type="RefSeq" id="WP_094368814.1">
    <property type="nucleotide sequence ID" value="NZ_NOJY02000028.1"/>
</dbReference>
<feature type="transmembrane region" description="Helical" evidence="9">
    <location>
        <begin position="7"/>
        <end position="27"/>
    </location>
</feature>
<dbReference type="CDD" id="cd00082">
    <property type="entry name" value="HisKA"/>
    <property type="match status" value="1"/>
</dbReference>
<dbReference type="SMART" id="SM00388">
    <property type="entry name" value="HisKA"/>
    <property type="match status" value="1"/>
</dbReference>
<dbReference type="SMART" id="SM00387">
    <property type="entry name" value="HATPase_c"/>
    <property type="match status" value="1"/>
</dbReference>
<dbReference type="FunFam" id="3.30.565.10:FF:000037">
    <property type="entry name" value="Hybrid sensor histidine kinase/response regulator"/>
    <property type="match status" value="1"/>
</dbReference>
<dbReference type="AlphaFoldDB" id="A0A371J127"/>
<dbReference type="EC" id="2.7.13.3" evidence="2"/>
<evidence type="ECO:0000256" key="4">
    <source>
        <dbReference type="ARBA" id="ARBA00022679"/>
    </source>
</evidence>
<evidence type="ECO:0000256" key="5">
    <source>
        <dbReference type="ARBA" id="ARBA00022741"/>
    </source>
</evidence>
<name>A0A371J127_9FIRM</name>
<dbReference type="InterPro" id="IPR004358">
    <property type="entry name" value="Sig_transdc_His_kin-like_C"/>
</dbReference>
<dbReference type="SUPFAM" id="SSF55874">
    <property type="entry name" value="ATPase domain of HSP90 chaperone/DNA topoisomerase II/histidine kinase"/>
    <property type="match status" value="1"/>
</dbReference>
<dbReference type="Pfam" id="PF02518">
    <property type="entry name" value="HATPase_c"/>
    <property type="match status" value="1"/>
</dbReference>
<dbReference type="InterPro" id="IPR003661">
    <property type="entry name" value="HisK_dim/P_dom"/>
</dbReference>
<dbReference type="PANTHER" id="PTHR43547">
    <property type="entry name" value="TWO-COMPONENT HISTIDINE KINASE"/>
    <property type="match status" value="1"/>
</dbReference>
<dbReference type="GO" id="GO:0005524">
    <property type="term" value="F:ATP binding"/>
    <property type="evidence" value="ECO:0007669"/>
    <property type="project" value="UniProtKB-KW"/>
</dbReference>
<dbReference type="Pfam" id="PF04392">
    <property type="entry name" value="ABC_sub_bind"/>
    <property type="match status" value="1"/>
</dbReference>
<dbReference type="SUPFAM" id="SSF47384">
    <property type="entry name" value="Homodimeric domain of signal transducing histidine kinase"/>
    <property type="match status" value="1"/>
</dbReference>
<gene>
    <name evidence="11" type="ORF">CHL78_013665</name>
</gene>
<keyword evidence="5" id="KW-0547">Nucleotide-binding</keyword>
<evidence type="ECO:0000313" key="11">
    <source>
        <dbReference type="EMBL" id="RDY26378.1"/>
    </source>
</evidence>
<dbReference type="PANTHER" id="PTHR43547:SF2">
    <property type="entry name" value="HYBRID SIGNAL TRANSDUCTION HISTIDINE KINASE C"/>
    <property type="match status" value="1"/>
</dbReference>
<keyword evidence="9" id="KW-0472">Membrane</keyword>
<dbReference type="Gene3D" id="3.40.50.2300">
    <property type="match status" value="2"/>
</dbReference>
<keyword evidence="4" id="KW-0808">Transferase</keyword>
<dbReference type="InterPro" id="IPR007487">
    <property type="entry name" value="ABC_transpt-TYRBP-like"/>
</dbReference>
<dbReference type="InterPro" id="IPR036097">
    <property type="entry name" value="HisK_dim/P_sf"/>
</dbReference>
<dbReference type="Proteomes" id="UP000215694">
    <property type="component" value="Unassembled WGS sequence"/>
</dbReference>
<keyword evidence="7" id="KW-0067">ATP-binding</keyword>
<feature type="transmembrane region" description="Helical" evidence="9">
    <location>
        <begin position="339"/>
        <end position="362"/>
    </location>
</feature>
<keyword evidence="3" id="KW-0597">Phosphoprotein</keyword>
<keyword evidence="8" id="KW-0902">Two-component regulatory system</keyword>
<comment type="catalytic activity">
    <reaction evidence="1">
        <text>ATP + protein L-histidine = ADP + protein N-phospho-L-histidine.</text>
        <dbReference type="EC" id="2.7.13.3"/>
    </reaction>
</comment>
<evidence type="ECO:0000313" key="12">
    <source>
        <dbReference type="Proteomes" id="UP000215694"/>
    </source>
</evidence>
<evidence type="ECO:0000256" key="9">
    <source>
        <dbReference type="SAM" id="Phobius"/>
    </source>
</evidence>
<dbReference type="InterPro" id="IPR036890">
    <property type="entry name" value="HATPase_C_sf"/>
</dbReference>
<keyword evidence="12" id="KW-1185">Reference proteome</keyword>
<accession>A0A371J127</accession>